<feature type="transmembrane region" description="Helical" evidence="3">
    <location>
        <begin position="102"/>
        <end position="121"/>
    </location>
</feature>
<dbReference type="NCBIfam" id="TIGR00254">
    <property type="entry name" value="GGDEF"/>
    <property type="match status" value="1"/>
</dbReference>
<keyword evidence="3" id="KW-1133">Transmembrane helix</keyword>
<dbReference type="Gene3D" id="3.30.70.270">
    <property type="match status" value="1"/>
</dbReference>
<dbReference type="Pfam" id="PF00990">
    <property type="entry name" value="GGDEF"/>
    <property type="match status" value="1"/>
</dbReference>
<keyword evidence="3" id="KW-0472">Membrane</keyword>
<dbReference type="AlphaFoldDB" id="A0AAE3EGJ2"/>
<evidence type="ECO:0000256" key="2">
    <source>
        <dbReference type="ARBA" id="ARBA00034247"/>
    </source>
</evidence>
<dbReference type="PANTHER" id="PTHR45138">
    <property type="entry name" value="REGULATORY COMPONENTS OF SENSORY TRANSDUCTION SYSTEM"/>
    <property type="match status" value="1"/>
</dbReference>
<accession>A0AAE3EGJ2</accession>
<dbReference type="InterPro" id="IPR000160">
    <property type="entry name" value="GGDEF_dom"/>
</dbReference>
<comment type="catalytic activity">
    <reaction evidence="2">
        <text>2 GTP = 3',3'-c-di-GMP + 2 diphosphate</text>
        <dbReference type="Rhea" id="RHEA:24898"/>
        <dbReference type="ChEBI" id="CHEBI:33019"/>
        <dbReference type="ChEBI" id="CHEBI:37565"/>
        <dbReference type="ChEBI" id="CHEBI:58805"/>
        <dbReference type="EC" id="2.7.7.65"/>
    </reaction>
</comment>
<dbReference type="SMART" id="SM00267">
    <property type="entry name" value="GGDEF"/>
    <property type="match status" value="1"/>
</dbReference>
<evidence type="ECO:0000313" key="5">
    <source>
        <dbReference type="EMBL" id="MCD1654242.1"/>
    </source>
</evidence>
<evidence type="ECO:0000256" key="1">
    <source>
        <dbReference type="ARBA" id="ARBA00012528"/>
    </source>
</evidence>
<feature type="transmembrane region" description="Helical" evidence="3">
    <location>
        <begin position="68"/>
        <end position="90"/>
    </location>
</feature>
<dbReference type="GO" id="GO:0043709">
    <property type="term" value="P:cell adhesion involved in single-species biofilm formation"/>
    <property type="evidence" value="ECO:0007669"/>
    <property type="project" value="TreeGrafter"/>
</dbReference>
<dbReference type="CDD" id="cd01949">
    <property type="entry name" value="GGDEF"/>
    <property type="match status" value="1"/>
</dbReference>
<dbReference type="InterPro" id="IPR043128">
    <property type="entry name" value="Rev_trsase/Diguanyl_cyclase"/>
</dbReference>
<dbReference type="Proteomes" id="UP001198163">
    <property type="component" value="Unassembled WGS sequence"/>
</dbReference>
<feature type="transmembrane region" description="Helical" evidence="3">
    <location>
        <begin position="174"/>
        <end position="191"/>
    </location>
</feature>
<name>A0AAE3EGJ2_9SPIR</name>
<sequence length="378" mass="42879">MQKRDNSLFQSIDGAFETESLEHFLQGRRVENRIRFSYVPLLAIPLCSLFSAYYFFAVQNPSSTLYELRALFIFSCIASFSLVFLVLLRLFKRLKAFKAADVLIFLYILFLMLSFVTLSVLDSYPDDDTTAVAIFFLSLAFFYRTSFFRIVVLCVAGFISDIAIFSLVNGSQDIIHLLSLFAVLAFAIVISRTQERMHAHLFDVTRKLEVTNHKLQEDSFRDPLTNLYNRRYLEEFLLQQLAGYHRSGQPFSVIMADIDHFKDVNDKYGHPAGDAVLKDIAALMLLHSRDTDLQARYGGEEFLVVLPQTSIAQALLVAERMRMAIASHPFPEIPASITSSFGVAEVQRGDSIESLVKRVDSFLYCAKLAGRNQCVSSI</sequence>
<evidence type="ECO:0000256" key="3">
    <source>
        <dbReference type="SAM" id="Phobius"/>
    </source>
</evidence>
<keyword evidence="3" id="KW-0812">Transmembrane</keyword>
<feature type="domain" description="GGDEF" evidence="4">
    <location>
        <begin position="249"/>
        <end position="378"/>
    </location>
</feature>
<dbReference type="RefSeq" id="WP_230754280.1">
    <property type="nucleotide sequence ID" value="NZ_JAINWA010000001.1"/>
</dbReference>
<reference evidence="5" key="1">
    <citation type="submission" date="2021-08" db="EMBL/GenBank/DDBJ databases">
        <title>Comparative analyses of Brucepasteria parasyntrophica and Teretinema zuelzerae.</title>
        <authorList>
            <person name="Song Y."/>
            <person name="Brune A."/>
        </authorList>
    </citation>
    <scope>NUCLEOTIDE SEQUENCE</scope>
    <source>
        <strain evidence="5">DSM 1903</strain>
    </source>
</reference>
<dbReference type="EC" id="2.7.7.65" evidence="1"/>
<dbReference type="FunFam" id="3.30.70.270:FF:000001">
    <property type="entry name" value="Diguanylate cyclase domain protein"/>
    <property type="match status" value="1"/>
</dbReference>
<dbReference type="GO" id="GO:0052621">
    <property type="term" value="F:diguanylate cyclase activity"/>
    <property type="evidence" value="ECO:0007669"/>
    <property type="project" value="UniProtKB-EC"/>
</dbReference>
<dbReference type="InterPro" id="IPR050469">
    <property type="entry name" value="Diguanylate_Cyclase"/>
</dbReference>
<dbReference type="PROSITE" id="PS50887">
    <property type="entry name" value="GGDEF"/>
    <property type="match status" value="1"/>
</dbReference>
<evidence type="ECO:0000313" key="6">
    <source>
        <dbReference type="Proteomes" id="UP001198163"/>
    </source>
</evidence>
<proteinExistence type="predicted"/>
<evidence type="ECO:0000259" key="4">
    <source>
        <dbReference type="PROSITE" id="PS50887"/>
    </source>
</evidence>
<feature type="transmembrane region" description="Helical" evidence="3">
    <location>
        <begin position="36"/>
        <end position="56"/>
    </location>
</feature>
<feature type="transmembrane region" description="Helical" evidence="3">
    <location>
        <begin position="150"/>
        <end position="168"/>
    </location>
</feature>
<protein>
    <recommendedName>
        <fullName evidence="1">diguanylate cyclase</fullName>
        <ecNumber evidence="1">2.7.7.65</ecNumber>
    </recommendedName>
</protein>
<dbReference type="GO" id="GO:1902201">
    <property type="term" value="P:negative regulation of bacterial-type flagellum-dependent cell motility"/>
    <property type="evidence" value="ECO:0007669"/>
    <property type="project" value="TreeGrafter"/>
</dbReference>
<organism evidence="5 6">
    <name type="scientific">Teretinema zuelzerae</name>
    <dbReference type="NCBI Taxonomy" id="156"/>
    <lineage>
        <taxon>Bacteria</taxon>
        <taxon>Pseudomonadati</taxon>
        <taxon>Spirochaetota</taxon>
        <taxon>Spirochaetia</taxon>
        <taxon>Spirochaetales</taxon>
        <taxon>Treponemataceae</taxon>
        <taxon>Teretinema</taxon>
    </lineage>
</organism>
<dbReference type="PANTHER" id="PTHR45138:SF9">
    <property type="entry name" value="DIGUANYLATE CYCLASE DGCM-RELATED"/>
    <property type="match status" value="1"/>
</dbReference>
<gene>
    <name evidence="5" type="ORF">K7J14_05940</name>
</gene>
<dbReference type="GO" id="GO:0005886">
    <property type="term" value="C:plasma membrane"/>
    <property type="evidence" value="ECO:0007669"/>
    <property type="project" value="TreeGrafter"/>
</dbReference>
<dbReference type="EMBL" id="JAINWA010000001">
    <property type="protein sequence ID" value="MCD1654242.1"/>
    <property type="molecule type" value="Genomic_DNA"/>
</dbReference>
<comment type="caution">
    <text evidence="5">The sequence shown here is derived from an EMBL/GenBank/DDBJ whole genome shotgun (WGS) entry which is preliminary data.</text>
</comment>
<dbReference type="InterPro" id="IPR029787">
    <property type="entry name" value="Nucleotide_cyclase"/>
</dbReference>
<dbReference type="SUPFAM" id="SSF55073">
    <property type="entry name" value="Nucleotide cyclase"/>
    <property type="match status" value="1"/>
</dbReference>
<keyword evidence="6" id="KW-1185">Reference proteome</keyword>